<name>A0A380L1X2_9STRE</name>
<reference evidence="1" key="1">
    <citation type="submission" date="2018-06" db="EMBL/GenBank/DDBJ databases">
        <authorList>
            <consortium name="Pathogen Informatics"/>
            <person name="Doyle S."/>
        </authorList>
    </citation>
    <scope>NUCLEOTIDE SEQUENCE [LARGE SCALE GENOMIC DNA]</scope>
    <source>
        <strain evidence="1">NCTC13765</strain>
    </source>
</reference>
<accession>A0A380L1X2</accession>
<dbReference type="AlphaFoldDB" id="A0A380L1X2"/>
<sequence length="210" mass="23565">MELDEKIKQIVLEVLDKQNSQAVENKSPKKLGICYVLGERKTSLPSSPLINFLPLSEKEELPELSTKDCLLAASLSLSDLAKVALGIADNRVTKLFMQALLKTLPIYIIKEGIEGTSGSLSYQKLFVTYERTIQSYGIRFIKKEQLGSIFSSPSSKTFPATLTLADIAHVKKFETLELSQNTVITYAAREKLHALHVQIRYSENRNEDQM</sequence>
<gene>
    <name evidence="1" type="ORF">NCTC13765_01754</name>
</gene>
<dbReference type="GO" id="GO:0003824">
    <property type="term" value="F:catalytic activity"/>
    <property type="evidence" value="ECO:0007669"/>
    <property type="project" value="InterPro"/>
</dbReference>
<dbReference type="EMBL" id="UHFR01000005">
    <property type="protein sequence ID" value="SUN77237.1"/>
    <property type="molecule type" value="Genomic_DNA"/>
</dbReference>
<protein>
    <submittedName>
        <fullName evidence="1">Ethanolamine utilization protein</fullName>
    </submittedName>
</protein>
<dbReference type="Gene3D" id="3.40.50.1950">
    <property type="entry name" value="Flavin prenyltransferase-like"/>
    <property type="match status" value="1"/>
</dbReference>
<evidence type="ECO:0000313" key="2">
    <source>
        <dbReference type="Proteomes" id="UP000254634"/>
    </source>
</evidence>
<dbReference type="InterPro" id="IPR036551">
    <property type="entry name" value="Flavin_trans-like"/>
</dbReference>
<dbReference type="Proteomes" id="UP000254634">
    <property type="component" value="Unassembled WGS sequence"/>
</dbReference>
<dbReference type="STRING" id="1123307.GCA_000380065_00811"/>
<evidence type="ECO:0000313" key="1">
    <source>
        <dbReference type="EMBL" id="SUN77237.1"/>
    </source>
</evidence>
<dbReference type="RefSeq" id="WP_018371502.1">
    <property type="nucleotide sequence ID" value="NZ_UHFR01000005.1"/>
</dbReference>
<keyword evidence="2" id="KW-1185">Reference proteome</keyword>
<organism evidence="1 2">
    <name type="scientific">Streptococcus massiliensis</name>
    <dbReference type="NCBI Taxonomy" id="313439"/>
    <lineage>
        <taxon>Bacteria</taxon>
        <taxon>Bacillati</taxon>
        <taxon>Bacillota</taxon>
        <taxon>Bacilli</taxon>
        <taxon>Lactobacillales</taxon>
        <taxon>Streptococcaceae</taxon>
        <taxon>Streptococcus</taxon>
    </lineage>
</organism>
<proteinExistence type="predicted"/>